<evidence type="ECO:0008006" key="4">
    <source>
        <dbReference type="Google" id="ProtNLM"/>
    </source>
</evidence>
<evidence type="ECO:0000313" key="3">
    <source>
        <dbReference type="Proteomes" id="UP000006735"/>
    </source>
</evidence>
<dbReference type="HOGENOM" id="CLU_130332_3_0_6"/>
<evidence type="ECO:0000256" key="1">
    <source>
        <dbReference type="ARBA" id="ARBA00005260"/>
    </source>
</evidence>
<dbReference type="Pfam" id="PF02583">
    <property type="entry name" value="Trns_repr_metal"/>
    <property type="match status" value="1"/>
</dbReference>
<sequence>MTVALAKVPLQGILNTPGGYTAVAHLNQDKSKLLARVRRIRGQVEGLEKALAQDVECTALLTQVAAFRGAAQGLMVELLSEHLKHHVAAPEALGARERAVDDISAILKTYLK</sequence>
<evidence type="ECO:0000313" key="2">
    <source>
        <dbReference type="EMBL" id="AAW73638.1"/>
    </source>
</evidence>
<dbReference type="Gene3D" id="1.20.58.1000">
    <property type="entry name" value="Metal-sensitive repressor, helix protomer"/>
    <property type="match status" value="1"/>
</dbReference>
<reference evidence="2 3" key="1">
    <citation type="journal article" date="2005" name="Nucleic Acids Res.">
        <title>The genome sequence of Xanthomonas oryzae pathovar oryzae KACC10331, the bacterial blight pathogen of rice.</title>
        <authorList>
            <person name="Lee B.M."/>
            <person name="Park Y.J."/>
            <person name="Park D.S."/>
            <person name="Kang H.W."/>
            <person name="Kim J.G."/>
            <person name="Song E.S."/>
            <person name="Park I.C."/>
            <person name="Yoon U.H."/>
            <person name="Hahn J.H."/>
            <person name="Koo B.S."/>
            <person name="Lee G.B."/>
            <person name="Kim H."/>
            <person name="Park H.S."/>
            <person name="Yoon K.O."/>
            <person name="Kim J.H."/>
            <person name="Jung C.H."/>
            <person name="Koh N.H."/>
            <person name="Seo J.S."/>
            <person name="Go S.J."/>
        </authorList>
    </citation>
    <scope>NUCLEOTIDE SEQUENCE [LARGE SCALE GENOMIC DNA]</scope>
    <source>
        <strain evidence="3">KACC10331 / KXO85</strain>
    </source>
</reference>
<dbReference type="AlphaFoldDB" id="Q5H5Y2"/>
<dbReference type="KEGG" id="xoo:XOO0384"/>
<dbReference type="PANTHER" id="PTHR33677:SF5">
    <property type="entry name" value="TRANSCRIPTIONAL REPRESSOR FRMR"/>
    <property type="match status" value="1"/>
</dbReference>
<accession>Q5H5Y2</accession>
<dbReference type="InterPro" id="IPR003735">
    <property type="entry name" value="Metal_Tscrpt_repr"/>
</dbReference>
<keyword evidence="3" id="KW-1185">Reference proteome</keyword>
<dbReference type="GO" id="GO:0045892">
    <property type="term" value="P:negative regulation of DNA-templated transcription"/>
    <property type="evidence" value="ECO:0007669"/>
    <property type="project" value="UniProtKB-ARBA"/>
</dbReference>
<dbReference type="Proteomes" id="UP000006735">
    <property type="component" value="Chromosome"/>
</dbReference>
<dbReference type="InterPro" id="IPR038390">
    <property type="entry name" value="Metal_Tscrpt_repr_sf"/>
</dbReference>
<comment type="similarity">
    <text evidence="1">Belongs to the FrmR/RcnR family.</text>
</comment>
<proteinExistence type="inferred from homology"/>
<gene>
    <name evidence="2" type="ordered locus">XOO0384</name>
</gene>
<protein>
    <recommendedName>
        <fullName evidence="4">Metal/formaldehyde-sensitive transcriptional repressor</fullName>
    </recommendedName>
</protein>
<dbReference type="PANTHER" id="PTHR33677">
    <property type="entry name" value="TRANSCRIPTIONAL REPRESSOR FRMR-RELATED"/>
    <property type="match status" value="1"/>
</dbReference>
<dbReference type="CDD" id="cd10153">
    <property type="entry name" value="RcnR-FrmR-like_DUF156"/>
    <property type="match status" value="1"/>
</dbReference>
<dbReference type="STRING" id="291331.XOO0384"/>
<organism evidence="2 3">
    <name type="scientific">Xanthomonas oryzae pv. oryzae (strain KACC10331 / KXO85)</name>
    <dbReference type="NCBI Taxonomy" id="291331"/>
    <lineage>
        <taxon>Bacteria</taxon>
        <taxon>Pseudomonadati</taxon>
        <taxon>Pseudomonadota</taxon>
        <taxon>Gammaproteobacteria</taxon>
        <taxon>Lysobacterales</taxon>
        <taxon>Lysobacteraceae</taxon>
        <taxon>Xanthomonas</taxon>
    </lineage>
</organism>
<dbReference type="GO" id="GO:0046872">
    <property type="term" value="F:metal ion binding"/>
    <property type="evidence" value="ECO:0007669"/>
    <property type="project" value="InterPro"/>
</dbReference>
<name>Q5H5Y2_XANOR</name>
<dbReference type="EMBL" id="AE013598">
    <property type="protein sequence ID" value="AAW73638.1"/>
    <property type="molecule type" value="Genomic_DNA"/>
</dbReference>
<dbReference type="GO" id="GO:0003677">
    <property type="term" value="F:DNA binding"/>
    <property type="evidence" value="ECO:0007669"/>
    <property type="project" value="InterPro"/>
</dbReference>